<comment type="caution">
    <text evidence="1">The sequence shown here is derived from an EMBL/GenBank/DDBJ whole genome shotgun (WGS) entry which is preliminary data.</text>
</comment>
<evidence type="ECO:0000313" key="2">
    <source>
        <dbReference type="Proteomes" id="UP001144978"/>
    </source>
</evidence>
<reference evidence="1" key="1">
    <citation type="submission" date="2022-08" db="EMBL/GenBank/DDBJ databases">
        <title>Genome Sequence of Pycnoporus sanguineus.</title>
        <authorList>
            <person name="Buettner E."/>
        </authorList>
    </citation>
    <scope>NUCLEOTIDE SEQUENCE</scope>
    <source>
        <strain evidence="1">CG-C14</strain>
    </source>
</reference>
<proteinExistence type="predicted"/>
<accession>A0ACC1Q8W4</accession>
<sequence>MAAAPVPPPPPPPIIYGGMPEPRPYHQEDYATMRPKHSSSESGRRLPPTPGEMASNGYPGTVNPPPNSAMLARQ</sequence>
<dbReference type="Proteomes" id="UP001144978">
    <property type="component" value="Unassembled WGS sequence"/>
</dbReference>
<name>A0ACC1Q8W4_9APHY</name>
<protein>
    <submittedName>
        <fullName evidence="1">Uncharacterized protein</fullName>
    </submittedName>
</protein>
<dbReference type="EMBL" id="JANSHE010000070">
    <property type="protein sequence ID" value="KAJ3017639.1"/>
    <property type="molecule type" value="Genomic_DNA"/>
</dbReference>
<evidence type="ECO:0000313" key="1">
    <source>
        <dbReference type="EMBL" id="KAJ3017639.1"/>
    </source>
</evidence>
<keyword evidence="2" id="KW-1185">Reference proteome</keyword>
<organism evidence="1 2">
    <name type="scientific">Trametes sanguinea</name>
    <dbReference type="NCBI Taxonomy" id="158606"/>
    <lineage>
        <taxon>Eukaryota</taxon>
        <taxon>Fungi</taxon>
        <taxon>Dikarya</taxon>
        <taxon>Basidiomycota</taxon>
        <taxon>Agaricomycotina</taxon>
        <taxon>Agaricomycetes</taxon>
        <taxon>Polyporales</taxon>
        <taxon>Polyporaceae</taxon>
        <taxon>Trametes</taxon>
    </lineage>
</organism>
<gene>
    <name evidence="1" type="ORF">NUW54_g537</name>
</gene>